<reference evidence="2 3" key="1">
    <citation type="submission" date="2015-03" db="EMBL/GenBank/DDBJ databases">
        <title>RNA-seq based gene annotation and comparative genomics of four Zymoseptoria species reveal species-specific pathogenicity related genes and transposable element activity.</title>
        <authorList>
            <person name="Grandaubert J."/>
            <person name="Bhattacharyya A."/>
            <person name="Stukenbrock E.H."/>
        </authorList>
    </citation>
    <scope>NUCLEOTIDE SEQUENCE [LARGE SCALE GENOMIC DNA]</scope>
    <source>
        <strain evidence="2 3">Zb18110</strain>
    </source>
</reference>
<evidence type="ECO:0000313" key="3">
    <source>
        <dbReference type="Proteomes" id="UP000033647"/>
    </source>
</evidence>
<proteinExistence type="predicted"/>
<sequence>MFDSEEEELFMTPAPQDLSIGRFNPRGMAAPTGFGSEDSTTGAPRLLQSTPAEAARASAQQHQSHLPSSLGQTQHDSRPPPRAQMVDPRQSQQARQGHGRPVQAPSASVQAGGRSGAQQPARQGHGRPVQAPSASVQAGGRSGAQQPATQQPATQQQGAMEAEAIMIYDDDDPPRTTFRFGEDLPKTMFVTEVLGFVRTDGSKILKRQAAGTLSNAHQEQLEDSADVLTNPQVGKDHILERYKNSWKARLRRSAASLKEHKKKLDELNDQLPWAWQSAIFEKKIIGPAIEGVTQAERDVARMEALMLFLGNN</sequence>
<name>A0A0F4GZ37_9PEZI</name>
<dbReference type="EMBL" id="LAFY01000044">
    <property type="protein sequence ID" value="KJY02514.1"/>
    <property type="molecule type" value="Genomic_DNA"/>
</dbReference>
<gene>
    <name evidence="2" type="ORF">TI39_contig47g00019</name>
</gene>
<feature type="compositionally biased region" description="Low complexity" evidence="1">
    <location>
        <begin position="143"/>
        <end position="159"/>
    </location>
</feature>
<protein>
    <submittedName>
        <fullName evidence="2">Uncharacterized protein</fullName>
    </submittedName>
</protein>
<dbReference type="Proteomes" id="UP000033647">
    <property type="component" value="Unassembled WGS sequence"/>
</dbReference>
<organism evidence="2 3">
    <name type="scientific">Zymoseptoria brevis</name>
    <dbReference type="NCBI Taxonomy" id="1047168"/>
    <lineage>
        <taxon>Eukaryota</taxon>
        <taxon>Fungi</taxon>
        <taxon>Dikarya</taxon>
        <taxon>Ascomycota</taxon>
        <taxon>Pezizomycotina</taxon>
        <taxon>Dothideomycetes</taxon>
        <taxon>Dothideomycetidae</taxon>
        <taxon>Mycosphaerellales</taxon>
        <taxon>Mycosphaerellaceae</taxon>
        <taxon>Zymoseptoria</taxon>
    </lineage>
</organism>
<dbReference type="AlphaFoldDB" id="A0A0F4GZ37"/>
<evidence type="ECO:0000313" key="2">
    <source>
        <dbReference type="EMBL" id="KJY02514.1"/>
    </source>
</evidence>
<evidence type="ECO:0000256" key="1">
    <source>
        <dbReference type="SAM" id="MobiDB-lite"/>
    </source>
</evidence>
<comment type="caution">
    <text evidence="2">The sequence shown here is derived from an EMBL/GenBank/DDBJ whole genome shotgun (WGS) entry which is preliminary data.</text>
</comment>
<feature type="compositionally biased region" description="Polar residues" evidence="1">
    <location>
        <begin position="65"/>
        <end position="74"/>
    </location>
</feature>
<accession>A0A0F4GZ37</accession>
<feature type="compositionally biased region" description="Low complexity" evidence="1">
    <location>
        <begin position="48"/>
        <end position="64"/>
    </location>
</feature>
<keyword evidence="3" id="KW-1185">Reference proteome</keyword>
<dbReference type="OrthoDB" id="10601176at2759"/>
<feature type="region of interest" description="Disordered" evidence="1">
    <location>
        <begin position="1"/>
        <end position="159"/>
    </location>
</feature>